<sequence>MHCDGCIQITIHHSQHLNIGMSPLGNQKLEVPPAVLPCHSSPLGFLFGNPKGHLRALLYAKSLGQVQVIPQAPWACGHPARGCQCSHCLYSHLWGGRRHTVRSQTQEGSQGMAPLWSTLQSGPWSIWGVGRVGGPLWGPGRAGRCPPQAGGRTRWHPAAGAHTPWCHR</sequence>
<feature type="region of interest" description="Disordered" evidence="1">
    <location>
        <begin position="145"/>
        <end position="168"/>
    </location>
</feature>
<dbReference type="AlphaFoldDB" id="A0A480FKI1"/>
<organism evidence="2">
    <name type="scientific">Sus scrofa</name>
    <name type="common">Pig</name>
    <dbReference type="NCBI Taxonomy" id="9823"/>
    <lineage>
        <taxon>Eukaryota</taxon>
        <taxon>Metazoa</taxon>
        <taxon>Chordata</taxon>
        <taxon>Craniata</taxon>
        <taxon>Vertebrata</taxon>
        <taxon>Euteleostomi</taxon>
        <taxon>Mammalia</taxon>
        <taxon>Eutheria</taxon>
        <taxon>Laurasiatheria</taxon>
        <taxon>Artiodactyla</taxon>
        <taxon>Suina</taxon>
        <taxon>Suidae</taxon>
        <taxon>Sus</taxon>
    </lineage>
</organism>
<reference evidence="2" key="1">
    <citation type="journal article" date="2019" name="PeerJ">
        <title>Genes of the pig, Sus scrofa, reconstructed with EvidentialGene.</title>
        <authorList>
            <person name="Gilbert D.G."/>
        </authorList>
    </citation>
    <scope>NUCLEOTIDE SEQUENCE</scope>
</reference>
<evidence type="ECO:0000256" key="1">
    <source>
        <dbReference type="SAM" id="MobiDB-lite"/>
    </source>
</evidence>
<accession>A0A480FKI1</accession>
<dbReference type="EMBL" id="DQIR01045128">
    <property type="protein sequence ID" value="HDA00604.1"/>
    <property type="molecule type" value="Transcribed_RNA"/>
</dbReference>
<evidence type="ECO:0000313" key="2">
    <source>
        <dbReference type="EMBL" id="HDA00604.1"/>
    </source>
</evidence>
<dbReference type="EMBL" id="DQIR01078917">
    <property type="protein sequence ID" value="HDA34393.1"/>
    <property type="molecule type" value="Transcribed_RNA"/>
</dbReference>
<protein>
    <submittedName>
        <fullName evidence="2">CUB domain-containing protein 1 isoform X1</fullName>
    </submittedName>
</protein>
<proteinExistence type="predicted"/>
<name>A0A480FKI1_PIG</name>